<reference evidence="4 5" key="1">
    <citation type="submission" date="2016-05" db="EMBL/GenBank/DDBJ databases">
        <title>A degradative enzymes factory behind the ericoid mycorrhizal symbiosis.</title>
        <authorList>
            <consortium name="DOE Joint Genome Institute"/>
            <person name="Martino E."/>
            <person name="Morin E."/>
            <person name="Grelet G."/>
            <person name="Kuo A."/>
            <person name="Kohler A."/>
            <person name="Daghino S."/>
            <person name="Barry K."/>
            <person name="Choi C."/>
            <person name="Cichocki N."/>
            <person name="Clum A."/>
            <person name="Copeland A."/>
            <person name="Hainaut M."/>
            <person name="Haridas S."/>
            <person name="Labutti K."/>
            <person name="Lindquist E."/>
            <person name="Lipzen A."/>
            <person name="Khouja H.-R."/>
            <person name="Murat C."/>
            <person name="Ohm R."/>
            <person name="Olson A."/>
            <person name="Spatafora J."/>
            <person name="Veneault-Fourrey C."/>
            <person name="Henrissat B."/>
            <person name="Grigoriev I."/>
            <person name="Martin F."/>
            <person name="Perotto S."/>
        </authorList>
    </citation>
    <scope>NUCLEOTIDE SEQUENCE [LARGE SCALE GENOMIC DNA]</scope>
    <source>
        <strain evidence="4 5">UAMH 7357</strain>
    </source>
</reference>
<name>A0A2J6PI47_9HELO</name>
<evidence type="ECO:0000256" key="1">
    <source>
        <dbReference type="ARBA" id="ARBA00022737"/>
    </source>
</evidence>
<dbReference type="PANTHER" id="PTHR24171">
    <property type="entry name" value="ANKYRIN REPEAT DOMAIN-CONTAINING PROTEIN 39-RELATED"/>
    <property type="match status" value="1"/>
</dbReference>
<accession>A0A2J6PI47</accession>
<dbReference type="PROSITE" id="PS50297">
    <property type="entry name" value="ANK_REP_REGION"/>
    <property type="match status" value="3"/>
</dbReference>
<dbReference type="SMART" id="SM00248">
    <property type="entry name" value="ANK"/>
    <property type="match status" value="5"/>
</dbReference>
<dbReference type="PANTHER" id="PTHR24171:SF8">
    <property type="entry name" value="BRCA1-ASSOCIATED RING DOMAIN PROTEIN 1"/>
    <property type="match status" value="1"/>
</dbReference>
<keyword evidence="2 3" id="KW-0040">ANK repeat</keyword>
<evidence type="ECO:0000256" key="3">
    <source>
        <dbReference type="PROSITE-ProRule" id="PRU00023"/>
    </source>
</evidence>
<proteinExistence type="predicted"/>
<dbReference type="Pfam" id="PF12796">
    <property type="entry name" value="Ank_2"/>
    <property type="match status" value="1"/>
</dbReference>
<gene>
    <name evidence="4" type="ORF">NA56DRAFT_637329</name>
</gene>
<sequence length="309" mass="34422">MDAEILSGHVSWPGADYDSFTRLQKSVLGLTSESLYTLLPQITCIDEVDSLGRSALHLAAYKSDFHAIELLLARGAKSGLIDNTGKTPLHISAALDSVPCTKSLIAGGAILIVRDQFGNTPLHHACKLGHLRVIKTLLEYGADVKDLNYFGESPITYANLGGHLPAVQLLQKYGADLTHRDKLGTTLVHDAIWFNSHDALEFYLKMPMRIDQKLQNGKSVLHIMAEEGDQITIQIFLDFAQNGLSTLNIEDTDDRGRTAMDYLRSRRDVNEVWQLFQSVLQRVREASQVSESMGHSEVFWDAVEIQQEF</sequence>
<dbReference type="Gene3D" id="1.25.40.20">
    <property type="entry name" value="Ankyrin repeat-containing domain"/>
    <property type="match status" value="1"/>
</dbReference>
<dbReference type="AlphaFoldDB" id="A0A2J6PI47"/>
<dbReference type="InterPro" id="IPR002110">
    <property type="entry name" value="Ankyrin_rpt"/>
</dbReference>
<keyword evidence="1" id="KW-0677">Repeat</keyword>
<dbReference type="InterPro" id="IPR036770">
    <property type="entry name" value="Ankyrin_rpt-contain_sf"/>
</dbReference>
<evidence type="ECO:0000256" key="2">
    <source>
        <dbReference type="ARBA" id="ARBA00023043"/>
    </source>
</evidence>
<feature type="repeat" description="ANK" evidence="3">
    <location>
        <begin position="51"/>
        <end position="83"/>
    </location>
</feature>
<dbReference type="STRING" id="1745343.A0A2J6PI47"/>
<dbReference type="OrthoDB" id="3553042at2759"/>
<dbReference type="Proteomes" id="UP000235672">
    <property type="component" value="Unassembled WGS sequence"/>
</dbReference>
<organism evidence="4 5">
    <name type="scientific">Hyaloscypha hepaticicola</name>
    <dbReference type="NCBI Taxonomy" id="2082293"/>
    <lineage>
        <taxon>Eukaryota</taxon>
        <taxon>Fungi</taxon>
        <taxon>Dikarya</taxon>
        <taxon>Ascomycota</taxon>
        <taxon>Pezizomycotina</taxon>
        <taxon>Leotiomycetes</taxon>
        <taxon>Helotiales</taxon>
        <taxon>Hyaloscyphaceae</taxon>
        <taxon>Hyaloscypha</taxon>
    </lineage>
</organism>
<feature type="repeat" description="ANK" evidence="3">
    <location>
        <begin position="150"/>
        <end position="182"/>
    </location>
</feature>
<dbReference type="Pfam" id="PF00023">
    <property type="entry name" value="Ank"/>
    <property type="match status" value="1"/>
</dbReference>
<feature type="repeat" description="ANK" evidence="3">
    <location>
        <begin position="117"/>
        <end position="149"/>
    </location>
</feature>
<dbReference type="SUPFAM" id="SSF48403">
    <property type="entry name" value="Ankyrin repeat"/>
    <property type="match status" value="1"/>
</dbReference>
<protein>
    <submittedName>
        <fullName evidence="4">Ankyrin</fullName>
    </submittedName>
</protein>
<dbReference type="EMBL" id="KZ613528">
    <property type="protein sequence ID" value="PMD13712.1"/>
    <property type="molecule type" value="Genomic_DNA"/>
</dbReference>
<dbReference type="PRINTS" id="PR01415">
    <property type="entry name" value="ANKYRIN"/>
</dbReference>
<evidence type="ECO:0000313" key="5">
    <source>
        <dbReference type="Proteomes" id="UP000235672"/>
    </source>
</evidence>
<evidence type="ECO:0000313" key="4">
    <source>
        <dbReference type="EMBL" id="PMD13712.1"/>
    </source>
</evidence>
<feature type="repeat" description="ANK" evidence="3">
    <location>
        <begin position="84"/>
        <end position="116"/>
    </location>
</feature>
<keyword evidence="5" id="KW-1185">Reference proteome</keyword>
<dbReference type="PROSITE" id="PS50088">
    <property type="entry name" value="ANK_REPEAT"/>
    <property type="match status" value="4"/>
</dbReference>